<dbReference type="EMBL" id="MF001304">
    <property type="protein sequence ID" value="AST09220.1"/>
    <property type="molecule type" value="Genomic_DNA"/>
</dbReference>
<gene>
    <name evidence="1" type="ORF">Murmansk-025</name>
</gene>
<protein>
    <submittedName>
        <fullName evidence="1">Uncharacterized protein</fullName>
    </submittedName>
</protein>
<organism evidence="1">
    <name type="scientific">Murmansk poxvirus</name>
    <dbReference type="NCBI Taxonomy" id="2025359"/>
    <lineage>
        <taxon>Viruses</taxon>
        <taxon>Varidnaviria</taxon>
        <taxon>Bamfordvirae</taxon>
        <taxon>Nucleocytoviricota</taxon>
        <taxon>Pokkesviricetes</taxon>
        <taxon>Chitovirales</taxon>
        <taxon>Poxviridae</taxon>
        <taxon>Chordopoxvirinae</taxon>
        <taxon>Centapoxvirus</taxon>
        <taxon>Centapoxvirus microtuspox</taxon>
        <taxon>Murmansk microtuspox virus</taxon>
    </lineage>
</organism>
<reference evidence="1" key="1">
    <citation type="journal article" date="2017" name="Virus Genes">
        <title>Two novel poxviruses with unusual genome rearrangements: NY_014 and Murmansk.</title>
        <authorList>
            <person name="Smithson C."/>
            <person name="Meyer H."/>
            <person name="Gigante C.M."/>
            <person name="Gao J."/>
            <person name="Zhao H."/>
            <person name="Batra D."/>
            <person name="Damon I."/>
            <person name="Upton C."/>
            <person name="Li Y."/>
        </authorList>
    </citation>
    <scope>NUCLEOTIDE SEQUENCE [LARGE SCALE GENOMIC DNA]</scope>
    <source>
        <strain evidence="1">LEIV-11411</strain>
    </source>
</reference>
<keyword evidence="2" id="KW-1185">Reference proteome</keyword>
<sequence length="205" mass="24121">MDKITHYLNNITDGEFETVIDRSSNFLYLSDDDHTNITRESLALEIVEEYPNDCERILAILLLSLDKYISFESTINKPIPAIRFAILDKMRDDVKVTDLVKNYFRYLDKGIKLGPLFEKLDEYRILATAKYANELHNAVKYFNIYNHLIFYPIPKPETDYCKYIIGFLAALVKTIGYEKAFNKFVETVSVDDRRVFKKHLIDFYN</sequence>
<evidence type="ECO:0000313" key="1">
    <source>
        <dbReference type="EMBL" id="AST09220.1"/>
    </source>
</evidence>
<dbReference type="InterPro" id="IPR022819">
    <property type="entry name" value="Poxvirus_Bcl-2-like"/>
</dbReference>
<name>A0A223FML3_9POXV</name>
<dbReference type="OrthoDB" id="12317at10239"/>
<dbReference type="Pfam" id="PF06227">
    <property type="entry name" value="Poxv_Bcl-2-like"/>
    <property type="match status" value="1"/>
</dbReference>
<proteinExistence type="predicted"/>
<evidence type="ECO:0000313" key="2">
    <source>
        <dbReference type="Proteomes" id="UP000217350"/>
    </source>
</evidence>
<accession>A0A223FML3</accession>
<dbReference type="Proteomes" id="UP000217350">
    <property type="component" value="Segment"/>
</dbReference>
<dbReference type="Gene3D" id="1.10.437.20">
    <property type="entry name" value="dsDNA poxvirus"/>
    <property type="match status" value="1"/>
</dbReference>
<dbReference type="InterPro" id="IPR043018">
    <property type="entry name" value="Poxvirus_sf"/>
</dbReference>